<dbReference type="OrthoDB" id="2157530at2759"/>
<organism evidence="1 2">
    <name type="scientific">Ampelomyces quisqualis</name>
    <name type="common">Powdery mildew agent</name>
    <dbReference type="NCBI Taxonomy" id="50730"/>
    <lineage>
        <taxon>Eukaryota</taxon>
        <taxon>Fungi</taxon>
        <taxon>Dikarya</taxon>
        <taxon>Ascomycota</taxon>
        <taxon>Pezizomycotina</taxon>
        <taxon>Dothideomycetes</taxon>
        <taxon>Pleosporomycetidae</taxon>
        <taxon>Pleosporales</taxon>
        <taxon>Pleosporineae</taxon>
        <taxon>Phaeosphaeriaceae</taxon>
        <taxon>Ampelomyces</taxon>
    </lineage>
</organism>
<accession>A0A6A5QNB0</accession>
<evidence type="ECO:0008006" key="3">
    <source>
        <dbReference type="Google" id="ProtNLM"/>
    </source>
</evidence>
<dbReference type="Pfam" id="PF26639">
    <property type="entry name" value="Het-6_barrel"/>
    <property type="match status" value="1"/>
</dbReference>
<dbReference type="AlphaFoldDB" id="A0A6A5QNB0"/>
<evidence type="ECO:0000313" key="1">
    <source>
        <dbReference type="EMBL" id="KAF1915994.1"/>
    </source>
</evidence>
<dbReference type="PANTHER" id="PTHR24148:SF64">
    <property type="entry name" value="HETEROKARYON INCOMPATIBILITY DOMAIN-CONTAINING PROTEIN"/>
    <property type="match status" value="1"/>
</dbReference>
<proteinExistence type="predicted"/>
<reference evidence="1" key="1">
    <citation type="journal article" date="2020" name="Stud. Mycol.">
        <title>101 Dothideomycetes genomes: a test case for predicting lifestyles and emergence of pathogens.</title>
        <authorList>
            <person name="Haridas S."/>
            <person name="Albert R."/>
            <person name="Binder M."/>
            <person name="Bloem J."/>
            <person name="Labutti K."/>
            <person name="Salamov A."/>
            <person name="Andreopoulos B."/>
            <person name="Baker S."/>
            <person name="Barry K."/>
            <person name="Bills G."/>
            <person name="Bluhm B."/>
            <person name="Cannon C."/>
            <person name="Castanera R."/>
            <person name="Culley D."/>
            <person name="Daum C."/>
            <person name="Ezra D."/>
            <person name="Gonzalez J."/>
            <person name="Henrissat B."/>
            <person name="Kuo A."/>
            <person name="Liang C."/>
            <person name="Lipzen A."/>
            <person name="Lutzoni F."/>
            <person name="Magnuson J."/>
            <person name="Mondo S."/>
            <person name="Nolan M."/>
            <person name="Ohm R."/>
            <person name="Pangilinan J."/>
            <person name="Park H.-J."/>
            <person name="Ramirez L."/>
            <person name="Alfaro M."/>
            <person name="Sun H."/>
            <person name="Tritt A."/>
            <person name="Yoshinaga Y."/>
            <person name="Zwiers L.-H."/>
            <person name="Turgeon B."/>
            <person name="Goodwin S."/>
            <person name="Spatafora J."/>
            <person name="Crous P."/>
            <person name="Grigoriev I."/>
        </authorList>
    </citation>
    <scope>NUCLEOTIDE SEQUENCE</scope>
    <source>
        <strain evidence="1">HMLAC05119</strain>
    </source>
</reference>
<sequence>MSLPSWVPDWRSGLSKSFAENNHNQKIDGLAIAMCRKMEQDGTLPSWVPDWRLVLRRSFAWLTHQNLDPLFQASNNQPPTIHDEDDNRKLALDGYIVDEIEDLGAPWTGGSRVVDGSSSRHPHEEYLSLLAQIRQMCLVSKGKGTPIYLTSARADEAYWRVPCGGLDQDESFQPKPAGPACKLKYEHCIAELTLLIEAYAMTMAEYEIRAAELAHMGKRRTDDADTARNTGTMYRVRMQEMAGKRPFISKVGYVGMGPSYMRAGDAIAIFNGASVPFVVRPVGENTYRLMGECYCDGIMHGEFIQGGGQVHKIVLV</sequence>
<name>A0A6A5QNB0_AMPQU</name>
<gene>
    <name evidence="1" type="ORF">BDU57DRAFT_448606</name>
</gene>
<dbReference type="PANTHER" id="PTHR24148">
    <property type="entry name" value="ANKYRIN REPEAT DOMAIN-CONTAINING PROTEIN 39 HOMOLOG-RELATED"/>
    <property type="match status" value="1"/>
</dbReference>
<evidence type="ECO:0000313" key="2">
    <source>
        <dbReference type="Proteomes" id="UP000800096"/>
    </source>
</evidence>
<dbReference type="EMBL" id="ML979135">
    <property type="protein sequence ID" value="KAF1915994.1"/>
    <property type="molecule type" value="Genomic_DNA"/>
</dbReference>
<dbReference type="InterPro" id="IPR052895">
    <property type="entry name" value="HetReg/Transcr_Mod"/>
</dbReference>
<keyword evidence="2" id="KW-1185">Reference proteome</keyword>
<dbReference type="Proteomes" id="UP000800096">
    <property type="component" value="Unassembled WGS sequence"/>
</dbReference>
<protein>
    <recommendedName>
        <fullName evidence="3">Heterokaryon incompatibility protein-domain-containing protein</fullName>
    </recommendedName>
</protein>